<proteinExistence type="inferred from homology"/>
<evidence type="ECO:0000256" key="3">
    <source>
        <dbReference type="ARBA" id="ARBA00022475"/>
    </source>
</evidence>
<dbReference type="RefSeq" id="WP_327786296.1">
    <property type="nucleotide sequence ID" value="NZ_JACIDV010000003.1"/>
</dbReference>
<gene>
    <name evidence="10" type="ORF">GGQ73_001359</name>
</gene>
<feature type="transmembrane region" description="Helical" evidence="8">
    <location>
        <begin position="91"/>
        <end position="112"/>
    </location>
</feature>
<feature type="domain" description="Acyltransferase 3" evidence="9">
    <location>
        <begin position="10"/>
        <end position="328"/>
    </location>
</feature>
<dbReference type="PANTHER" id="PTHR40074:SF2">
    <property type="entry name" value="O-ACETYLTRANSFERASE WECH"/>
    <property type="match status" value="1"/>
</dbReference>
<keyword evidence="3" id="KW-1003">Cell membrane</keyword>
<evidence type="ECO:0000256" key="7">
    <source>
        <dbReference type="SAM" id="MobiDB-lite"/>
    </source>
</evidence>
<evidence type="ECO:0000256" key="2">
    <source>
        <dbReference type="ARBA" id="ARBA00007400"/>
    </source>
</evidence>
<evidence type="ECO:0000313" key="11">
    <source>
        <dbReference type="Proteomes" id="UP000565286"/>
    </source>
</evidence>
<feature type="transmembrane region" description="Helical" evidence="8">
    <location>
        <begin position="311"/>
        <end position="330"/>
    </location>
</feature>
<evidence type="ECO:0000259" key="9">
    <source>
        <dbReference type="Pfam" id="PF01757"/>
    </source>
</evidence>
<dbReference type="InterPro" id="IPR002656">
    <property type="entry name" value="Acyl_transf_3_dom"/>
</dbReference>
<evidence type="ECO:0000256" key="4">
    <source>
        <dbReference type="ARBA" id="ARBA00022692"/>
    </source>
</evidence>
<dbReference type="Pfam" id="PF01757">
    <property type="entry name" value="Acyl_transf_3"/>
    <property type="match status" value="1"/>
</dbReference>
<dbReference type="GO" id="GO:0016413">
    <property type="term" value="F:O-acetyltransferase activity"/>
    <property type="evidence" value="ECO:0007669"/>
    <property type="project" value="TreeGrafter"/>
</dbReference>
<feature type="transmembrane region" description="Helical" evidence="8">
    <location>
        <begin position="225"/>
        <end position="245"/>
    </location>
</feature>
<comment type="caution">
    <text evidence="10">The sequence shown here is derived from an EMBL/GenBank/DDBJ whole genome shotgun (WGS) entry which is preliminary data.</text>
</comment>
<organism evidence="10 11">
    <name type="scientific">Rhizobium skierniewicense</name>
    <dbReference type="NCBI Taxonomy" id="984260"/>
    <lineage>
        <taxon>Bacteria</taxon>
        <taxon>Pseudomonadati</taxon>
        <taxon>Pseudomonadota</taxon>
        <taxon>Alphaproteobacteria</taxon>
        <taxon>Hyphomicrobiales</taxon>
        <taxon>Rhizobiaceae</taxon>
        <taxon>Rhizobium/Agrobacterium group</taxon>
        <taxon>Rhizobium</taxon>
    </lineage>
</organism>
<reference evidence="10 11" key="1">
    <citation type="submission" date="2020-08" db="EMBL/GenBank/DDBJ databases">
        <title>Genomic Encyclopedia of Type Strains, Phase IV (KMG-IV): sequencing the most valuable type-strain genomes for metagenomic binning, comparative biology and taxonomic classification.</title>
        <authorList>
            <person name="Goeker M."/>
        </authorList>
    </citation>
    <scope>NUCLEOTIDE SEQUENCE [LARGE SCALE GENOMIC DNA]</scope>
    <source>
        <strain evidence="10 11">DSM 26438</strain>
    </source>
</reference>
<evidence type="ECO:0000256" key="1">
    <source>
        <dbReference type="ARBA" id="ARBA00004651"/>
    </source>
</evidence>
<accession>A0A7W6G2D3</accession>
<keyword evidence="5 8" id="KW-1133">Transmembrane helix</keyword>
<protein>
    <submittedName>
        <fullName evidence="10">Succinoglycan biosynthesis protein ExoH</fullName>
    </submittedName>
</protein>
<comment type="similarity">
    <text evidence="2">Belongs to the acyltransferase 3 family.</text>
</comment>
<dbReference type="EMBL" id="JACIDV010000003">
    <property type="protein sequence ID" value="MBB3945426.1"/>
    <property type="molecule type" value="Genomic_DNA"/>
</dbReference>
<keyword evidence="6 8" id="KW-0472">Membrane</keyword>
<evidence type="ECO:0000313" key="10">
    <source>
        <dbReference type="EMBL" id="MBB3945426.1"/>
    </source>
</evidence>
<evidence type="ECO:0000256" key="6">
    <source>
        <dbReference type="ARBA" id="ARBA00023136"/>
    </source>
</evidence>
<keyword evidence="11" id="KW-1185">Reference proteome</keyword>
<feature type="transmembrane region" description="Helical" evidence="8">
    <location>
        <begin position="12"/>
        <end position="29"/>
    </location>
</feature>
<feature type="region of interest" description="Disordered" evidence="7">
    <location>
        <begin position="352"/>
        <end position="382"/>
    </location>
</feature>
<evidence type="ECO:0000256" key="8">
    <source>
        <dbReference type="SAM" id="Phobius"/>
    </source>
</evidence>
<comment type="subcellular location">
    <subcellularLocation>
        <location evidence="1">Cell membrane</location>
        <topology evidence="1">Multi-pass membrane protein</topology>
    </subcellularLocation>
</comment>
<evidence type="ECO:0000256" key="5">
    <source>
        <dbReference type="ARBA" id="ARBA00022989"/>
    </source>
</evidence>
<feature type="transmembrane region" description="Helical" evidence="8">
    <location>
        <begin position="284"/>
        <end position="305"/>
    </location>
</feature>
<dbReference type="GO" id="GO:0009246">
    <property type="term" value="P:enterobacterial common antigen biosynthetic process"/>
    <property type="evidence" value="ECO:0007669"/>
    <property type="project" value="TreeGrafter"/>
</dbReference>
<name>A0A7W6G2D3_9HYPH</name>
<keyword evidence="4 8" id="KW-0812">Transmembrane</keyword>
<dbReference type="Proteomes" id="UP000565286">
    <property type="component" value="Unassembled WGS sequence"/>
</dbReference>
<dbReference type="AlphaFoldDB" id="A0A7W6G2D3"/>
<sequence length="382" mass="42559">MTFDQNLSSRINLMRIVLISGIVFVHVPHDPETSPFLGAYGFFDWVRVFLGDALFRIGVPCLSAISGYLLFRRGLADFDYPATIKSKTRTVLLPFLLWNGLLFLGVLVMQRFGVGVGYFPDLWSATAREIMNHGAAVEEFPLNIPLYFLRDLFVCILLSPILAFLVQRFPWPTLVVLLVLTALPDLPIWIVQKKSILFSFSLGIALALHKVDLKTLDPYAGRITLAIMVAATLLATGLYFTGPAFTFELNLLRNLLAVAGAIGLWAFSSIMIESRAGRRLSQTGSLSFWIFCAHYPLLVIMWMIWNKGGPDFYPAFYIGAVLSSFVILIITDAQVRSRFPSLYAVLTGSRSSKQKGLTPLTSTASARSRPTSADTTYSQRHR</sequence>
<feature type="transmembrane region" description="Helical" evidence="8">
    <location>
        <begin position="251"/>
        <end position="272"/>
    </location>
</feature>
<feature type="transmembrane region" description="Helical" evidence="8">
    <location>
        <begin position="49"/>
        <end position="71"/>
    </location>
</feature>
<feature type="compositionally biased region" description="Low complexity" evidence="7">
    <location>
        <begin position="361"/>
        <end position="376"/>
    </location>
</feature>
<feature type="transmembrane region" description="Helical" evidence="8">
    <location>
        <begin position="173"/>
        <end position="190"/>
    </location>
</feature>
<dbReference type="PANTHER" id="PTHR40074">
    <property type="entry name" value="O-ACETYLTRANSFERASE WECH"/>
    <property type="match status" value="1"/>
</dbReference>
<dbReference type="GO" id="GO:0005886">
    <property type="term" value="C:plasma membrane"/>
    <property type="evidence" value="ECO:0007669"/>
    <property type="project" value="UniProtKB-SubCell"/>
</dbReference>